<proteinExistence type="predicted"/>
<dbReference type="InterPro" id="IPR029032">
    <property type="entry name" value="AhpD-like"/>
</dbReference>
<dbReference type="Proteomes" id="UP000254626">
    <property type="component" value="Unassembled WGS sequence"/>
</dbReference>
<dbReference type="InterPro" id="IPR052512">
    <property type="entry name" value="4CMD/NDH-1_regulator"/>
</dbReference>
<keyword evidence="4" id="KW-1185">Reference proteome</keyword>
<sequence>MQTQSEQALNNKEIAILPIAAFTASGQIERLITSLEHGLESGLTVNTIKSVLVQMYAYAGFPRSLNGLGAFMAVLEARKRRGIVDEEGDAGRAITHGDSLEVGTRNQTLLVGQPVSGALFEFAPAIDAYLKAHLFGDIFQSEVLSWKERELATIAALANMNGVNSQLQAHYLIAMNNGVTPTQLKNFIDVMREECGEHIALNAADVLNTVLN</sequence>
<accession>A0AAX2LYC7</accession>
<dbReference type="SUPFAM" id="SSF69118">
    <property type="entry name" value="AhpD-like"/>
    <property type="match status" value="1"/>
</dbReference>
<dbReference type="AlphaFoldDB" id="A0AAX2LYC7"/>
<evidence type="ECO:0000313" key="3">
    <source>
        <dbReference type="EMBL" id="SUQ27382.1"/>
    </source>
</evidence>
<dbReference type="GO" id="GO:0051920">
    <property type="term" value="F:peroxiredoxin activity"/>
    <property type="evidence" value="ECO:0007669"/>
    <property type="project" value="InterPro"/>
</dbReference>
<gene>
    <name evidence="2" type="ORF">AL536_03355</name>
    <name evidence="3" type="ORF">NCTC11327_04257</name>
</gene>
<evidence type="ECO:0000313" key="2">
    <source>
        <dbReference type="EMBL" id="AMF92530.1"/>
    </source>
</evidence>
<dbReference type="GeneID" id="29383492"/>
<evidence type="ECO:0000313" key="4">
    <source>
        <dbReference type="Proteomes" id="UP000057088"/>
    </source>
</evidence>
<reference evidence="2" key="2">
    <citation type="submission" date="2018-01" db="EMBL/GenBank/DDBJ databases">
        <title>FDA dAtabase for Regulatory Grade micrObial Sequences (FDA-ARGOS): Supporting development and validation of Infectious Disease Dx tests.</title>
        <authorList>
            <person name="Hoffmann M."/>
            <person name="Allard M."/>
            <person name="Evans P."/>
            <person name="Brown E."/>
            <person name="Tallon L."/>
            <person name="Sadzewicz L."/>
            <person name="Sengamalay N."/>
            <person name="Ott S."/>
            <person name="Godinez A."/>
            <person name="Nagaraj S."/>
            <person name="Vyas G."/>
            <person name="Aluvathingal J."/>
            <person name="Nadendla S."/>
            <person name="Geyer C."/>
            <person name="Sichtig H."/>
        </authorList>
    </citation>
    <scope>NUCLEOTIDE SEQUENCE</scope>
    <source>
        <strain evidence="2">ATCC 33809</strain>
    </source>
</reference>
<dbReference type="PANTHER" id="PTHR33570">
    <property type="entry name" value="4-CARBOXYMUCONOLACTONE DECARBOXYLASE FAMILY PROTEIN"/>
    <property type="match status" value="1"/>
</dbReference>
<dbReference type="Proteomes" id="UP000057088">
    <property type="component" value="Chromosome 1"/>
</dbReference>
<dbReference type="InterPro" id="IPR003779">
    <property type="entry name" value="CMD-like"/>
</dbReference>
<dbReference type="EMBL" id="CP014034">
    <property type="protein sequence ID" value="AMF92530.1"/>
    <property type="molecule type" value="Genomic_DNA"/>
</dbReference>
<name>A0AAX2LYC7_VIBFL</name>
<evidence type="ECO:0000259" key="1">
    <source>
        <dbReference type="Pfam" id="PF02627"/>
    </source>
</evidence>
<organism evidence="3 5">
    <name type="scientific">Vibrio fluvialis</name>
    <dbReference type="NCBI Taxonomy" id="676"/>
    <lineage>
        <taxon>Bacteria</taxon>
        <taxon>Pseudomonadati</taxon>
        <taxon>Pseudomonadota</taxon>
        <taxon>Gammaproteobacteria</taxon>
        <taxon>Vibrionales</taxon>
        <taxon>Vibrionaceae</taxon>
        <taxon>Vibrio</taxon>
    </lineage>
</organism>
<feature type="domain" description="Carboxymuconolactone decarboxylase-like" evidence="1">
    <location>
        <begin position="124"/>
        <end position="207"/>
    </location>
</feature>
<dbReference type="RefSeq" id="WP_020430970.1">
    <property type="nucleotide sequence ID" value="NZ_CABLBX010000012.1"/>
</dbReference>
<dbReference type="Pfam" id="PF02627">
    <property type="entry name" value="CMD"/>
    <property type="match status" value="1"/>
</dbReference>
<reference evidence="3 5" key="3">
    <citation type="submission" date="2018-06" db="EMBL/GenBank/DDBJ databases">
        <authorList>
            <consortium name="Pathogen Informatics"/>
            <person name="Doyle S."/>
        </authorList>
    </citation>
    <scope>NUCLEOTIDE SEQUENCE [LARGE SCALE GENOMIC DNA]</scope>
    <source>
        <strain evidence="3 5">NCTC11327</strain>
    </source>
</reference>
<evidence type="ECO:0000313" key="5">
    <source>
        <dbReference type="Proteomes" id="UP000254626"/>
    </source>
</evidence>
<reference evidence="4" key="1">
    <citation type="submission" date="2015-12" db="EMBL/GenBank/DDBJ databases">
        <title>FDA dAtabase for Regulatory Grade micrObial Sequences (FDA-ARGOS): Supporting development and validation of Infectious Disease Dx tests.</title>
        <authorList>
            <person name="Hoffmann M."/>
            <person name="Allard M."/>
            <person name="Evans P."/>
            <person name="Brown E."/>
            <person name="Tallon L.J."/>
            <person name="Sadzewicz L."/>
            <person name="Sengamalay N."/>
            <person name="Ott S."/>
            <person name="Godinez A."/>
            <person name="Nagaraj S."/>
            <person name="Vyas G."/>
            <person name="Aluvathingal J."/>
            <person name="Nadendla S."/>
            <person name="Geyer C."/>
            <person name="Sichtig H."/>
        </authorList>
    </citation>
    <scope>NUCLEOTIDE SEQUENCE [LARGE SCALE GENOMIC DNA]</scope>
    <source>
        <strain evidence="4">ATCC 33809</strain>
    </source>
</reference>
<dbReference type="Gene3D" id="1.20.1290.10">
    <property type="entry name" value="AhpD-like"/>
    <property type="match status" value="1"/>
</dbReference>
<dbReference type="EMBL" id="UHIP01000002">
    <property type="protein sequence ID" value="SUQ27382.1"/>
    <property type="molecule type" value="Genomic_DNA"/>
</dbReference>
<dbReference type="KEGG" id="vfl:AL536_03355"/>
<dbReference type="PANTHER" id="PTHR33570:SF2">
    <property type="entry name" value="CARBOXYMUCONOLACTONE DECARBOXYLASE-LIKE DOMAIN-CONTAINING PROTEIN"/>
    <property type="match status" value="1"/>
</dbReference>
<protein>
    <submittedName>
        <fullName evidence="2 3">Carboxymuconolactone decarboxylase</fullName>
    </submittedName>
</protein>